<dbReference type="SUPFAM" id="SSF50998">
    <property type="entry name" value="Quinoprotein alcohol dehydrogenase-like"/>
    <property type="match status" value="1"/>
</dbReference>
<organism evidence="2 3">
    <name type="scientific">Micromonospora fiedleri</name>
    <dbReference type="NCBI Taxonomy" id="1157498"/>
    <lineage>
        <taxon>Bacteria</taxon>
        <taxon>Bacillati</taxon>
        <taxon>Actinomycetota</taxon>
        <taxon>Actinomycetes</taxon>
        <taxon>Micromonosporales</taxon>
        <taxon>Micromonosporaceae</taxon>
        <taxon>Micromonospora</taxon>
    </lineage>
</organism>
<proteinExistence type="predicted"/>
<dbReference type="Gene3D" id="2.140.10.10">
    <property type="entry name" value="Quinoprotein alcohol dehydrogenase-like superfamily"/>
    <property type="match status" value="1"/>
</dbReference>
<feature type="domain" description="Pyrrolo-quinoline quinone repeat" evidence="1">
    <location>
        <begin position="2"/>
        <end position="150"/>
    </location>
</feature>
<name>A0ABS1UW28_9ACTN</name>
<accession>A0ABS1UW28</accession>
<dbReference type="Pfam" id="PF01011">
    <property type="entry name" value="PQQ"/>
    <property type="match status" value="1"/>
</dbReference>
<reference evidence="2 3" key="1">
    <citation type="submission" date="2021-01" db="EMBL/GenBank/DDBJ databases">
        <title>Genome sequencing of Micromonospora fiedleri MG-37.</title>
        <authorList>
            <person name="Moreland P.E.J."/>
            <person name="Stach J.E.M."/>
        </authorList>
    </citation>
    <scope>NUCLEOTIDE SEQUENCE [LARGE SCALE GENOMIC DNA]</scope>
    <source>
        <strain evidence="2 3">MG-37</strain>
    </source>
</reference>
<evidence type="ECO:0000313" key="3">
    <source>
        <dbReference type="Proteomes" id="UP000661193"/>
    </source>
</evidence>
<evidence type="ECO:0000313" key="2">
    <source>
        <dbReference type="EMBL" id="MBL6280492.1"/>
    </source>
</evidence>
<dbReference type="InterPro" id="IPR011047">
    <property type="entry name" value="Quinoprotein_ADH-like_sf"/>
</dbReference>
<evidence type="ECO:0000259" key="1">
    <source>
        <dbReference type="Pfam" id="PF01011"/>
    </source>
</evidence>
<dbReference type="InterPro" id="IPR002372">
    <property type="entry name" value="PQQ_rpt_dom"/>
</dbReference>
<keyword evidence="3" id="KW-1185">Reference proteome</keyword>
<sequence length="154" mass="17113">LEKKTLVYPAFDGVIDWHGASVDPERKRLYANLSYIPFVAQTFRRNDAEAKGLVKPWDGIGQPPRPKEFAINPQYGTPYVVKVDPWLGIFGAPCKAPPWGQLAAVDLRTRSLIWKYDVGTTRDIGPLGLKTNLPFPTGIFNIGGNIITLSLIHI</sequence>
<dbReference type="Proteomes" id="UP000661193">
    <property type="component" value="Unassembled WGS sequence"/>
</dbReference>
<dbReference type="EMBL" id="JAETXL010000040">
    <property type="protein sequence ID" value="MBL6280492.1"/>
    <property type="molecule type" value="Genomic_DNA"/>
</dbReference>
<gene>
    <name evidence="2" type="ORF">JMF97_30545</name>
</gene>
<feature type="non-terminal residue" evidence="2">
    <location>
        <position position="1"/>
    </location>
</feature>
<protein>
    <recommendedName>
        <fullName evidence="1">Pyrrolo-quinoline quinone repeat domain-containing protein</fullName>
    </recommendedName>
</protein>
<comment type="caution">
    <text evidence="2">The sequence shown here is derived from an EMBL/GenBank/DDBJ whole genome shotgun (WGS) entry which is preliminary data.</text>
</comment>